<feature type="region of interest" description="Disordered" evidence="1">
    <location>
        <begin position="52"/>
        <end position="75"/>
    </location>
</feature>
<keyword evidence="2" id="KW-1185">Reference proteome</keyword>
<name>A0A1I8F4C3_9PLAT</name>
<protein>
    <submittedName>
        <fullName evidence="3">MOSC_N domain-containing protein</fullName>
    </submittedName>
</protein>
<sequence length="273" mass="29619">QSPNTANAIFSYKTSRTIDELRGFESLTRHFAIADREQANWTRRAAAAAEAAAAAVASPPQRRRPRPAIEERAAGDRSHRCRRLLTLPTLDRSGGSCAAIVFDLRPAAEKAVCRLKHDRLVLSGRQGLGAWVERLGAGGISWHLASGDRQSARRKTWWLLLVLAWHRGASERVWPAIPGSCRRLPCAPCCRSGEIFVDKLRPGAATVFRLSGVAFRLQAWRPCTPAMPTPGRRGRLALAGPIDESLDDSSEPLVAVLSLEGGGGVAPSPKCPR</sequence>
<organism evidence="2 3">
    <name type="scientific">Macrostomum lignano</name>
    <dbReference type="NCBI Taxonomy" id="282301"/>
    <lineage>
        <taxon>Eukaryota</taxon>
        <taxon>Metazoa</taxon>
        <taxon>Spiralia</taxon>
        <taxon>Lophotrochozoa</taxon>
        <taxon>Platyhelminthes</taxon>
        <taxon>Rhabditophora</taxon>
        <taxon>Macrostomorpha</taxon>
        <taxon>Macrostomida</taxon>
        <taxon>Macrostomidae</taxon>
        <taxon>Macrostomum</taxon>
    </lineage>
</organism>
<evidence type="ECO:0000313" key="2">
    <source>
        <dbReference type="Proteomes" id="UP000095280"/>
    </source>
</evidence>
<evidence type="ECO:0000313" key="3">
    <source>
        <dbReference type="WBParaSite" id="maker-unitig_20137-snap-gene-0.1-mRNA-1"/>
    </source>
</evidence>
<dbReference type="AlphaFoldDB" id="A0A1I8F4C3"/>
<reference evidence="3" key="1">
    <citation type="submission" date="2016-11" db="UniProtKB">
        <authorList>
            <consortium name="WormBaseParasite"/>
        </authorList>
    </citation>
    <scope>IDENTIFICATION</scope>
</reference>
<dbReference type="WBParaSite" id="maker-unitig_20137-snap-gene-0.1-mRNA-1">
    <property type="protein sequence ID" value="maker-unitig_20137-snap-gene-0.1-mRNA-1"/>
    <property type="gene ID" value="maker-unitig_20137-snap-gene-0.1"/>
</dbReference>
<evidence type="ECO:0000256" key="1">
    <source>
        <dbReference type="SAM" id="MobiDB-lite"/>
    </source>
</evidence>
<dbReference type="Proteomes" id="UP000095280">
    <property type="component" value="Unplaced"/>
</dbReference>
<accession>A0A1I8F4C3</accession>
<proteinExistence type="predicted"/>